<gene>
    <name evidence="2" type="ORF">E4L98_17140</name>
</gene>
<organism evidence="2 3">
    <name type="scientific">Duganella callida</name>
    <dbReference type="NCBI Taxonomy" id="2561932"/>
    <lineage>
        <taxon>Bacteria</taxon>
        <taxon>Pseudomonadati</taxon>
        <taxon>Pseudomonadota</taxon>
        <taxon>Betaproteobacteria</taxon>
        <taxon>Burkholderiales</taxon>
        <taxon>Oxalobacteraceae</taxon>
        <taxon>Telluria group</taxon>
        <taxon>Duganella</taxon>
    </lineage>
</organism>
<dbReference type="GO" id="GO:0003676">
    <property type="term" value="F:nucleic acid binding"/>
    <property type="evidence" value="ECO:0007669"/>
    <property type="project" value="InterPro"/>
</dbReference>
<protein>
    <recommendedName>
        <fullName evidence="1">HNH domain-containing protein</fullName>
    </recommendedName>
</protein>
<evidence type="ECO:0000313" key="3">
    <source>
        <dbReference type="Proteomes" id="UP000297729"/>
    </source>
</evidence>
<dbReference type="InterPro" id="IPR003615">
    <property type="entry name" value="HNH_nuc"/>
</dbReference>
<dbReference type="GO" id="GO:0004519">
    <property type="term" value="F:endonuclease activity"/>
    <property type="evidence" value="ECO:0007669"/>
    <property type="project" value="InterPro"/>
</dbReference>
<dbReference type="GO" id="GO:0008270">
    <property type="term" value="F:zinc ion binding"/>
    <property type="evidence" value="ECO:0007669"/>
    <property type="project" value="InterPro"/>
</dbReference>
<proteinExistence type="predicted"/>
<keyword evidence="3" id="KW-1185">Reference proteome</keyword>
<dbReference type="RefSeq" id="WP_135202762.1">
    <property type="nucleotide sequence ID" value="NZ_SPVG01000178.1"/>
</dbReference>
<sequence length="210" mass="23524">MKYTVNIQHIEHALIALGGEARAKAIQDYVLRIYCGGSLPENYQHERSFRQTIQRKMEDYCPQAEGFDATKREAKFVRTGHGIYKHAAGANQKDFPAIEEVDATDGLTEGTTKVISVNAYERNAVARKRCIQYHGYSCKCCGFNFEQTYGELGKAFIHVHHVKPLAEIKESYVVDPVKDLIPLCANCHAMVHRVTPALAVAELIAEIKGK</sequence>
<dbReference type="CDD" id="cd00085">
    <property type="entry name" value="HNHc"/>
    <property type="match status" value="1"/>
</dbReference>
<evidence type="ECO:0000313" key="2">
    <source>
        <dbReference type="EMBL" id="TFW18852.1"/>
    </source>
</evidence>
<feature type="domain" description="HNH" evidence="1">
    <location>
        <begin position="138"/>
        <end position="192"/>
    </location>
</feature>
<dbReference type="AlphaFoldDB" id="A0A4Y9SAK5"/>
<dbReference type="InterPro" id="IPR002711">
    <property type="entry name" value="HNH"/>
</dbReference>
<dbReference type="OrthoDB" id="9802640at2"/>
<dbReference type="Pfam" id="PF01844">
    <property type="entry name" value="HNH"/>
    <property type="match status" value="1"/>
</dbReference>
<evidence type="ECO:0000259" key="1">
    <source>
        <dbReference type="Pfam" id="PF01844"/>
    </source>
</evidence>
<accession>A0A4Y9SAK5</accession>
<name>A0A4Y9SAK5_9BURK</name>
<dbReference type="Proteomes" id="UP000297729">
    <property type="component" value="Unassembled WGS sequence"/>
</dbReference>
<comment type="caution">
    <text evidence="2">The sequence shown here is derived from an EMBL/GenBank/DDBJ whole genome shotgun (WGS) entry which is preliminary data.</text>
</comment>
<dbReference type="EMBL" id="SPVG01000178">
    <property type="protein sequence ID" value="TFW18852.1"/>
    <property type="molecule type" value="Genomic_DNA"/>
</dbReference>
<reference evidence="2 3" key="1">
    <citation type="submission" date="2019-03" db="EMBL/GenBank/DDBJ databases">
        <title>Draft Genome Sequence of Duganella callidus sp. nov., a Novel Duganella Species Isolated from Cultivated Soil.</title>
        <authorList>
            <person name="Raths R."/>
            <person name="Peta V."/>
            <person name="Bucking H."/>
        </authorList>
    </citation>
    <scope>NUCLEOTIDE SEQUENCE [LARGE SCALE GENOMIC DNA]</scope>
    <source>
        <strain evidence="2 3">DN04</strain>
    </source>
</reference>
<dbReference type="Gene3D" id="1.10.30.50">
    <property type="match status" value="1"/>
</dbReference>